<dbReference type="Pfam" id="PF14200">
    <property type="entry name" value="RicinB_lectin_2"/>
    <property type="match status" value="1"/>
</dbReference>
<dbReference type="CDD" id="cd00161">
    <property type="entry name" value="beta-trefoil_Ricin-like"/>
    <property type="match status" value="1"/>
</dbReference>
<evidence type="ECO:0000313" key="2">
    <source>
        <dbReference type="EMBL" id="TDB60872.1"/>
    </source>
</evidence>
<keyword evidence="3" id="KW-1185">Reference proteome</keyword>
<dbReference type="OrthoDB" id="902257at2"/>
<dbReference type="RefSeq" id="WP_132121330.1">
    <property type="nucleotide sequence ID" value="NZ_SMJU01000016.1"/>
</dbReference>
<gene>
    <name evidence="2" type="ORF">EZE20_20735</name>
</gene>
<dbReference type="InterPro" id="IPR026444">
    <property type="entry name" value="Secre_tail"/>
</dbReference>
<dbReference type="Gene3D" id="2.80.10.50">
    <property type="match status" value="1"/>
</dbReference>
<dbReference type="NCBIfam" id="TIGR04183">
    <property type="entry name" value="Por_Secre_tail"/>
    <property type="match status" value="1"/>
</dbReference>
<protein>
    <submittedName>
        <fullName evidence="2">T9SS type A sorting domain-containing protein</fullName>
    </submittedName>
</protein>
<dbReference type="EMBL" id="SMJU01000016">
    <property type="protein sequence ID" value="TDB60872.1"/>
    <property type="molecule type" value="Genomic_DNA"/>
</dbReference>
<feature type="domain" description="Ricin B lectin" evidence="1">
    <location>
        <begin position="51"/>
        <end position="125"/>
    </location>
</feature>
<evidence type="ECO:0000313" key="3">
    <source>
        <dbReference type="Proteomes" id="UP000295706"/>
    </source>
</evidence>
<dbReference type="Proteomes" id="UP000295706">
    <property type="component" value="Unassembled WGS sequence"/>
</dbReference>
<dbReference type="SUPFAM" id="SSF50370">
    <property type="entry name" value="Ricin B-like lectins"/>
    <property type="match status" value="1"/>
</dbReference>
<comment type="caution">
    <text evidence="2">The sequence shown here is derived from an EMBL/GenBank/DDBJ whole genome shotgun (WGS) entry which is preliminary data.</text>
</comment>
<proteinExistence type="predicted"/>
<dbReference type="InterPro" id="IPR000772">
    <property type="entry name" value="Ricin_B_lectin"/>
</dbReference>
<organism evidence="2 3">
    <name type="scientific">Arundinibacter roseus</name>
    <dbReference type="NCBI Taxonomy" id="2070510"/>
    <lineage>
        <taxon>Bacteria</taxon>
        <taxon>Pseudomonadati</taxon>
        <taxon>Bacteroidota</taxon>
        <taxon>Cytophagia</taxon>
        <taxon>Cytophagales</taxon>
        <taxon>Spirosomataceae</taxon>
        <taxon>Arundinibacter</taxon>
    </lineage>
</organism>
<dbReference type="InterPro" id="IPR035992">
    <property type="entry name" value="Ricin_B-like_lectins"/>
</dbReference>
<sequence>MTTWATAPHEWWVVASPPPACFVIQLPSPAYDRKLTNVNGVVKVKPGSGATNQKWIVQSVGGQVRIASAVGNAVLAVQNGGNAVGNLITLQPSGTEDHKLWTRVPLTGGLEAIVRKNSTYLIGSPNNWGNGDPNDAVTDIQLVDDPGYSFGSNKWQFISTACPTARMSAEEMAEVAPAAEDAESSQRLTAFPNPSGGQFDVQFYAPPGRPATLTVTDLAGREVWRKPLIGTGIQREAVRLPEDVAGMYLLILQKETGSQGGDVESTKIMVVK</sequence>
<name>A0A4R4K2T8_9BACT</name>
<reference evidence="2 3" key="1">
    <citation type="submission" date="2019-02" db="EMBL/GenBank/DDBJ databases">
        <title>Arundinibacter roseus gen. nov., sp. nov., a new member of the family Cytophagaceae.</title>
        <authorList>
            <person name="Szuroczki S."/>
            <person name="Khayer B."/>
            <person name="Sproer C."/>
            <person name="Toumi M."/>
            <person name="Szabo A."/>
            <person name="Felfoldi T."/>
            <person name="Schumann P."/>
            <person name="Toth E."/>
        </authorList>
    </citation>
    <scope>NUCLEOTIDE SEQUENCE [LARGE SCALE GENOMIC DNA]</scope>
    <source>
        <strain evidence="2 3">DMA-k-7a</strain>
    </source>
</reference>
<accession>A0A4R4K2T8</accession>
<evidence type="ECO:0000259" key="1">
    <source>
        <dbReference type="Pfam" id="PF14200"/>
    </source>
</evidence>
<dbReference type="AlphaFoldDB" id="A0A4R4K2T8"/>